<dbReference type="GO" id="GO:0005506">
    <property type="term" value="F:iron ion binding"/>
    <property type="evidence" value="ECO:0007669"/>
    <property type="project" value="InterPro"/>
</dbReference>
<evidence type="ECO:0000313" key="11">
    <source>
        <dbReference type="Proteomes" id="UP000598360"/>
    </source>
</evidence>
<evidence type="ECO:0000256" key="2">
    <source>
        <dbReference type="ARBA" id="ARBA00010617"/>
    </source>
</evidence>
<evidence type="ECO:0000256" key="9">
    <source>
        <dbReference type="RuleBase" id="RU000461"/>
    </source>
</evidence>
<dbReference type="GO" id="GO:0016705">
    <property type="term" value="F:oxidoreductase activity, acting on paired donors, with incorporation or reduction of molecular oxygen"/>
    <property type="evidence" value="ECO:0007669"/>
    <property type="project" value="InterPro"/>
</dbReference>
<dbReference type="EMBL" id="JADEYC010000009">
    <property type="protein sequence ID" value="MBE9373947.1"/>
    <property type="molecule type" value="Genomic_DNA"/>
</dbReference>
<dbReference type="InterPro" id="IPR036396">
    <property type="entry name" value="Cyt_P450_sf"/>
</dbReference>
<keyword evidence="4 9" id="KW-0349">Heme</keyword>
<gene>
    <name evidence="10" type="ORF">IQ251_05745</name>
</gene>
<keyword evidence="5 9" id="KW-0479">Metal-binding</keyword>
<dbReference type="Pfam" id="PF00067">
    <property type="entry name" value="p450"/>
    <property type="match status" value="1"/>
</dbReference>
<keyword evidence="7 9" id="KW-0408">Iron</keyword>
<name>A0A929BAC9_9PSEU</name>
<dbReference type="SUPFAM" id="SSF48264">
    <property type="entry name" value="Cytochrome P450"/>
    <property type="match status" value="1"/>
</dbReference>
<evidence type="ECO:0000313" key="10">
    <source>
        <dbReference type="EMBL" id="MBE9373947.1"/>
    </source>
</evidence>
<dbReference type="GO" id="GO:0005737">
    <property type="term" value="C:cytoplasm"/>
    <property type="evidence" value="ECO:0007669"/>
    <property type="project" value="UniProtKB-SubCell"/>
</dbReference>
<evidence type="ECO:0000256" key="1">
    <source>
        <dbReference type="ARBA" id="ARBA00004496"/>
    </source>
</evidence>
<comment type="caution">
    <text evidence="10">The sequence shown here is derived from an EMBL/GenBank/DDBJ whole genome shotgun (WGS) entry which is preliminary data.</text>
</comment>
<dbReference type="InterPro" id="IPR002397">
    <property type="entry name" value="Cyt_P450_B"/>
</dbReference>
<comment type="similarity">
    <text evidence="2 9">Belongs to the cytochrome P450 family.</text>
</comment>
<dbReference type="PRINTS" id="PR00359">
    <property type="entry name" value="BP450"/>
</dbReference>
<evidence type="ECO:0000256" key="4">
    <source>
        <dbReference type="ARBA" id="ARBA00022617"/>
    </source>
</evidence>
<dbReference type="PANTHER" id="PTHR46696:SF1">
    <property type="entry name" value="CYTOCHROME P450 YJIB-RELATED"/>
    <property type="match status" value="1"/>
</dbReference>
<dbReference type="Proteomes" id="UP000598360">
    <property type="component" value="Unassembled WGS sequence"/>
</dbReference>
<sequence length="389" mass="43348">MATTTTFDDLHAWMRSARKSAAVQVDHDNGLAHVFGYPEAFTAITETTDFSSDLSKLVPRNREFDVFAEGNFINLDPPRHDRLRGLVSKAFTPKMIAQLEPRITEITDDLIGQVGDEFDLVDALAYPLPVIVIAELLGIPTSDLPVFRRWADALLSQQTGELDQEQIEHALAQVEPIMREMNEYLLEHIRARRADPGDDLISGLTAAETDGRTLTDGEIIGFAGLLLIAGHITTTALLGNSIQLMDEHPDIAEQLHADRGLVPQAIEEFLRFRSPFPRLSRRTTRELTLGDVRIPQDCIVFPWLASANRDPRRFEEPDTVDIHRTPNHHLAFGKGIHFCIGAPLARLEAKVALNRLLDRYRSIDVTGGEFFDAATMAAAKQLPVLATPR</sequence>
<evidence type="ECO:0000256" key="3">
    <source>
        <dbReference type="ARBA" id="ARBA00022490"/>
    </source>
</evidence>
<keyword evidence="8 9" id="KW-0503">Monooxygenase</keyword>
<protein>
    <submittedName>
        <fullName evidence="10">Cytochrome P450</fullName>
    </submittedName>
</protein>
<dbReference type="GO" id="GO:0004497">
    <property type="term" value="F:monooxygenase activity"/>
    <property type="evidence" value="ECO:0007669"/>
    <property type="project" value="UniProtKB-KW"/>
</dbReference>
<accession>A0A929BAC9</accession>
<evidence type="ECO:0000256" key="5">
    <source>
        <dbReference type="ARBA" id="ARBA00022723"/>
    </source>
</evidence>
<keyword evidence="3" id="KW-0963">Cytoplasm</keyword>
<dbReference type="InterPro" id="IPR001128">
    <property type="entry name" value="Cyt_P450"/>
</dbReference>
<proteinExistence type="inferred from homology"/>
<evidence type="ECO:0000256" key="6">
    <source>
        <dbReference type="ARBA" id="ARBA00023002"/>
    </source>
</evidence>
<keyword evidence="11" id="KW-1185">Reference proteome</keyword>
<dbReference type="GO" id="GO:0020037">
    <property type="term" value="F:heme binding"/>
    <property type="evidence" value="ECO:0007669"/>
    <property type="project" value="InterPro"/>
</dbReference>
<dbReference type="InterPro" id="IPR017972">
    <property type="entry name" value="Cyt_P450_CS"/>
</dbReference>
<dbReference type="FunFam" id="1.10.630.10:FF:000018">
    <property type="entry name" value="Cytochrome P450 monooxygenase"/>
    <property type="match status" value="1"/>
</dbReference>
<keyword evidence="6 9" id="KW-0560">Oxidoreductase</keyword>
<dbReference type="PANTHER" id="PTHR46696">
    <property type="entry name" value="P450, PUTATIVE (EUROFUNG)-RELATED"/>
    <property type="match status" value="1"/>
</dbReference>
<evidence type="ECO:0000256" key="7">
    <source>
        <dbReference type="ARBA" id="ARBA00023004"/>
    </source>
</evidence>
<dbReference type="AlphaFoldDB" id="A0A929BAC9"/>
<dbReference type="PROSITE" id="PS00086">
    <property type="entry name" value="CYTOCHROME_P450"/>
    <property type="match status" value="1"/>
</dbReference>
<evidence type="ECO:0000256" key="8">
    <source>
        <dbReference type="ARBA" id="ARBA00023033"/>
    </source>
</evidence>
<comment type="subcellular location">
    <subcellularLocation>
        <location evidence="1">Cytoplasm</location>
    </subcellularLocation>
</comment>
<dbReference type="Gene3D" id="1.10.630.10">
    <property type="entry name" value="Cytochrome P450"/>
    <property type="match status" value="1"/>
</dbReference>
<dbReference type="RefSeq" id="WP_193927399.1">
    <property type="nucleotide sequence ID" value="NZ_JADEYC010000009.1"/>
</dbReference>
<organism evidence="10 11">
    <name type="scientific">Saccharopolyspora montiporae</name>
    <dbReference type="NCBI Taxonomy" id="2781240"/>
    <lineage>
        <taxon>Bacteria</taxon>
        <taxon>Bacillati</taxon>
        <taxon>Actinomycetota</taxon>
        <taxon>Actinomycetes</taxon>
        <taxon>Pseudonocardiales</taxon>
        <taxon>Pseudonocardiaceae</taxon>
        <taxon>Saccharopolyspora</taxon>
    </lineage>
</organism>
<reference evidence="10" key="1">
    <citation type="submission" date="2020-10" db="EMBL/GenBank/DDBJ databases">
        <title>Diversity and distribution of actinomycetes associated with coral in the coast of Hainan.</title>
        <authorList>
            <person name="Li F."/>
        </authorList>
    </citation>
    <scope>NUCLEOTIDE SEQUENCE</scope>
    <source>
        <strain evidence="10">HNM0983</strain>
    </source>
</reference>
<dbReference type="CDD" id="cd11032">
    <property type="entry name" value="P450_EryK-like"/>
    <property type="match status" value="1"/>
</dbReference>